<feature type="region of interest" description="Disordered" evidence="6">
    <location>
        <begin position="221"/>
        <end position="244"/>
    </location>
</feature>
<evidence type="ECO:0000313" key="8">
    <source>
        <dbReference type="EMBL" id="MED6198714.1"/>
    </source>
</evidence>
<comment type="subcellular location">
    <subcellularLocation>
        <location evidence="1">Nucleus</location>
    </subcellularLocation>
</comment>
<dbReference type="InterPro" id="IPR036638">
    <property type="entry name" value="HLH_DNA-bd_sf"/>
</dbReference>
<dbReference type="PROSITE" id="PS50888">
    <property type="entry name" value="BHLH"/>
    <property type="match status" value="1"/>
</dbReference>
<evidence type="ECO:0000256" key="2">
    <source>
        <dbReference type="ARBA" id="ARBA00023015"/>
    </source>
</evidence>
<keyword evidence="4" id="KW-0804">Transcription</keyword>
<name>A0ABU6XNU4_9FABA</name>
<dbReference type="InterPro" id="IPR045843">
    <property type="entry name" value="IND-like"/>
</dbReference>
<protein>
    <recommendedName>
        <fullName evidence="7">BHLH domain-containing protein</fullName>
    </recommendedName>
</protein>
<dbReference type="PANTHER" id="PTHR45914">
    <property type="entry name" value="TRANSCRIPTION FACTOR HEC3-RELATED"/>
    <property type="match status" value="1"/>
</dbReference>
<evidence type="ECO:0000256" key="4">
    <source>
        <dbReference type="ARBA" id="ARBA00023163"/>
    </source>
</evidence>
<dbReference type="SMART" id="SM00353">
    <property type="entry name" value="HLH"/>
    <property type="match status" value="1"/>
</dbReference>
<dbReference type="EMBL" id="JASCZI010212202">
    <property type="protein sequence ID" value="MED6198714.1"/>
    <property type="molecule type" value="Genomic_DNA"/>
</dbReference>
<feature type="region of interest" description="Disordered" evidence="6">
    <location>
        <begin position="1"/>
        <end position="39"/>
    </location>
</feature>
<evidence type="ECO:0000259" key="7">
    <source>
        <dbReference type="PROSITE" id="PS50888"/>
    </source>
</evidence>
<dbReference type="SUPFAM" id="SSF47459">
    <property type="entry name" value="HLH, helix-loop-helix DNA-binding domain"/>
    <property type="match status" value="1"/>
</dbReference>
<evidence type="ECO:0000256" key="6">
    <source>
        <dbReference type="SAM" id="MobiDB-lite"/>
    </source>
</evidence>
<dbReference type="CDD" id="cd11454">
    <property type="entry name" value="bHLH_AtIND_like"/>
    <property type="match status" value="1"/>
</dbReference>
<accession>A0ABU6XNU4</accession>
<dbReference type="PANTHER" id="PTHR45914:SF12">
    <property type="entry name" value="TRANSCRIPTION FACTOR BHLH87"/>
    <property type="match status" value="1"/>
</dbReference>
<keyword evidence="2" id="KW-0805">Transcription regulation</keyword>
<dbReference type="Pfam" id="PF00010">
    <property type="entry name" value="HLH"/>
    <property type="match status" value="1"/>
</dbReference>
<evidence type="ECO:0000256" key="5">
    <source>
        <dbReference type="ARBA" id="ARBA00023242"/>
    </source>
</evidence>
<evidence type="ECO:0000256" key="3">
    <source>
        <dbReference type="ARBA" id="ARBA00023125"/>
    </source>
</evidence>
<keyword evidence="5" id="KW-0539">Nucleus</keyword>
<dbReference type="Proteomes" id="UP001341840">
    <property type="component" value="Unassembled WGS sequence"/>
</dbReference>
<dbReference type="InterPro" id="IPR011598">
    <property type="entry name" value="bHLH_dom"/>
</dbReference>
<feature type="non-terminal residue" evidence="8">
    <location>
        <position position="358"/>
    </location>
</feature>
<evidence type="ECO:0000313" key="9">
    <source>
        <dbReference type="Proteomes" id="UP001341840"/>
    </source>
</evidence>
<keyword evidence="9" id="KW-1185">Reference proteome</keyword>
<feature type="domain" description="BHLH" evidence="7">
    <location>
        <begin position="304"/>
        <end position="353"/>
    </location>
</feature>
<sequence>MDGVNWEHATSEIGRSDTPMLWRRQQQGHDDERGGYTMPNNSNLTSCVLTYPNSSEQLIHFQQSLSEDGPYNMDNNYHISGNKYIMADFNMAQHQHSNNNDSCCSLESFDHHCLISSATTNSNTNDDTCVAEDNYDNNNKDNDGGISKILLSDDDCTNYLWNLSSSTTDAASSAESESNYNDASMLPCSHQNNSDHQQYINQGGQFNPTIITNEDQSPIIKIENPPRSKKPRWEKTPFSSTISFQNPNEASAIMSSSSGTDEEADPEAIAQMKEMIYRAAAFRPVNLLDSDEVIEKPKRKNVRVSSDPQTVAARQRREKISQKIRVLQKIVPGGTKMDTASMLDEAANYLKFLRSQVK</sequence>
<keyword evidence="3" id="KW-0238">DNA-binding</keyword>
<proteinExistence type="predicted"/>
<evidence type="ECO:0000256" key="1">
    <source>
        <dbReference type="ARBA" id="ARBA00004123"/>
    </source>
</evidence>
<gene>
    <name evidence="8" type="ORF">PIB30_069156</name>
</gene>
<dbReference type="Gene3D" id="4.10.280.10">
    <property type="entry name" value="Helix-loop-helix DNA-binding domain"/>
    <property type="match status" value="1"/>
</dbReference>
<organism evidence="8 9">
    <name type="scientific">Stylosanthes scabra</name>
    <dbReference type="NCBI Taxonomy" id="79078"/>
    <lineage>
        <taxon>Eukaryota</taxon>
        <taxon>Viridiplantae</taxon>
        <taxon>Streptophyta</taxon>
        <taxon>Embryophyta</taxon>
        <taxon>Tracheophyta</taxon>
        <taxon>Spermatophyta</taxon>
        <taxon>Magnoliopsida</taxon>
        <taxon>eudicotyledons</taxon>
        <taxon>Gunneridae</taxon>
        <taxon>Pentapetalae</taxon>
        <taxon>rosids</taxon>
        <taxon>fabids</taxon>
        <taxon>Fabales</taxon>
        <taxon>Fabaceae</taxon>
        <taxon>Papilionoideae</taxon>
        <taxon>50 kb inversion clade</taxon>
        <taxon>dalbergioids sensu lato</taxon>
        <taxon>Dalbergieae</taxon>
        <taxon>Pterocarpus clade</taxon>
        <taxon>Stylosanthes</taxon>
    </lineage>
</organism>
<comment type="caution">
    <text evidence="8">The sequence shown here is derived from an EMBL/GenBank/DDBJ whole genome shotgun (WGS) entry which is preliminary data.</text>
</comment>
<reference evidence="8 9" key="1">
    <citation type="journal article" date="2023" name="Plants (Basel)">
        <title>Bridging the Gap: Combining Genomics and Transcriptomics Approaches to Understand Stylosanthes scabra, an Orphan Legume from the Brazilian Caatinga.</title>
        <authorList>
            <person name="Ferreira-Neto J.R.C."/>
            <person name="da Silva M.D."/>
            <person name="Binneck E."/>
            <person name="de Melo N.F."/>
            <person name="da Silva R.H."/>
            <person name="de Melo A.L.T.M."/>
            <person name="Pandolfi V."/>
            <person name="Bustamante F.O."/>
            <person name="Brasileiro-Vidal A.C."/>
            <person name="Benko-Iseppon A.M."/>
        </authorList>
    </citation>
    <scope>NUCLEOTIDE SEQUENCE [LARGE SCALE GENOMIC DNA]</scope>
    <source>
        <tissue evidence="8">Leaves</tissue>
    </source>
</reference>